<dbReference type="InterPro" id="IPR051610">
    <property type="entry name" value="GPI/OXD"/>
</dbReference>
<dbReference type="Proteomes" id="UP000602004">
    <property type="component" value="Unassembled WGS sequence"/>
</dbReference>
<dbReference type="PANTHER" id="PTHR35848:SF6">
    <property type="entry name" value="CUPIN TYPE-2 DOMAIN-CONTAINING PROTEIN"/>
    <property type="match status" value="1"/>
</dbReference>
<keyword evidence="1" id="KW-0479">Metal-binding</keyword>
<dbReference type="Gene3D" id="2.60.120.10">
    <property type="entry name" value="Jelly Rolls"/>
    <property type="match status" value="1"/>
</dbReference>
<comment type="caution">
    <text evidence="3">The sequence shown here is derived from an EMBL/GenBank/DDBJ whole genome shotgun (WGS) entry which is preliminary data.</text>
</comment>
<dbReference type="InterPro" id="IPR013096">
    <property type="entry name" value="Cupin_2"/>
</dbReference>
<keyword evidence="4" id="KW-1185">Reference proteome</keyword>
<gene>
    <name evidence="3" type="ORF">GCM10011400_64730</name>
</gene>
<dbReference type="PANTHER" id="PTHR35848">
    <property type="entry name" value="OXALATE-BINDING PROTEIN"/>
    <property type="match status" value="1"/>
</dbReference>
<dbReference type="InterPro" id="IPR011051">
    <property type="entry name" value="RmlC_Cupin_sf"/>
</dbReference>
<dbReference type="EMBL" id="BMHL01000017">
    <property type="protein sequence ID" value="GGC67902.1"/>
    <property type="molecule type" value="Genomic_DNA"/>
</dbReference>
<evidence type="ECO:0000256" key="1">
    <source>
        <dbReference type="ARBA" id="ARBA00022723"/>
    </source>
</evidence>
<organism evidence="3 4">
    <name type="scientific">Paraburkholderia caffeinilytica</name>
    <dbReference type="NCBI Taxonomy" id="1761016"/>
    <lineage>
        <taxon>Bacteria</taxon>
        <taxon>Pseudomonadati</taxon>
        <taxon>Pseudomonadota</taxon>
        <taxon>Betaproteobacteria</taxon>
        <taxon>Burkholderiales</taxon>
        <taxon>Burkholderiaceae</taxon>
        <taxon>Paraburkholderia</taxon>
    </lineage>
</organism>
<evidence type="ECO:0000259" key="2">
    <source>
        <dbReference type="Pfam" id="PF07883"/>
    </source>
</evidence>
<sequence length="183" mass="20042">MTGEARDNGDSVAGPNDCDSKPQFLIVYPRNEESYWQPVPANGYAAVHVAPHLVSMQRPFSAGTQTVPPGGFVRLHAHAESEEMLHFVRGNGKAVVEGRDYRIEPGMTVFLGPQQSHTLINDGTEDLHWVWFFLPSGLETFFKAVGRQRSPGDDAPDAFARPENVSAIEASTGFLPAAVNRPR</sequence>
<reference evidence="4" key="1">
    <citation type="journal article" date="2019" name="Int. J. Syst. Evol. Microbiol.">
        <title>The Global Catalogue of Microorganisms (GCM) 10K type strain sequencing project: providing services to taxonomists for standard genome sequencing and annotation.</title>
        <authorList>
            <consortium name="The Broad Institute Genomics Platform"/>
            <consortium name="The Broad Institute Genome Sequencing Center for Infectious Disease"/>
            <person name="Wu L."/>
            <person name="Ma J."/>
        </authorList>
    </citation>
    <scope>NUCLEOTIDE SEQUENCE [LARGE SCALE GENOMIC DNA]</scope>
    <source>
        <strain evidence="4">CGMCC 1.15103</strain>
    </source>
</reference>
<dbReference type="Pfam" id="PF07883">
    <property type="entry name" value="Cupin_2"/>
    <property type="match status" value="1"/>
</dbReference>
<evidence type="ECO:0000313" key="3">
    <source>
        <dbReference type="EMBL" id="GGC67902.1"/>
    </source>
</evidence>
<name>A0ABQ1NBG8_9BURK</name>
<protein>
    <submittedName>
        <fullName evidence="3">Cupin</fullName>
    </submittedName>
</protein>
<dbReference type="InterPro" id="IPR014710">
    <property type="entry name" value="RmlC-like_jellyroll"/>
</dbReference>
<feature type="domain" description="Cupin type-2" evidence="2">
    <location>
        <begin position="64"/>
        <end position="133"/>
    </location>
</feature>
<proteinExistence type="predicted"/>
<accession>A0ABQ1NBG8</accession>
<evidence type="ECO:0000313" key="4">
    <source>
        <dbReference type="Proteomes" id="UP000602004"/>
    </source>
</evidence>
<dbReference type="SUPFAM" id="SSF51182">
    <property type="entry name" value="RmlC-like cupins"/>
    <property type="match status" value="1"/>
</dbReference>